<feature type="active site" evidence="8">
    <location>
        <position position="28"/>
    </location>
</feature>
<evidence type="ECO:0000256" key="9">
    <source>
        <dbReference type="RuleBase" id="RU000454"/>
    </source>
</evidence>
<keyword evidence="5" id="KW-0732">Signal</keyword>
<evidence type="ECO:0000256" key="5">
    <source>
        <dbReference type="ARBA" id="ARBA00022729"/>
    </source>
</evidence>
<evidence type="ECO:0000256" key="2">
    <source>
        <dbReference type="ARBA" id="ARBA00007447"/>
    </source>
</evidence>
<name>A0A1X2GR38_9FUNG</name>
<gene>
    <name evidence="12" type="ORF">DM01DRAFT_1333006</name>
</gene>
<dbReference type="SUPFAM" id="SSF50630">
    <property type="entry name" value="Acid proteases"/>
    <property type="match status" value="1"/>
</dbReference>
<evidence type="ECO:0000259" key="11">
    <source>
        <dbReference type="PROSITE" id="PS51767"/>
    </source>
</evidence>
<keyword evidence="6 9" id="KW-0064">Aspartyl protease</keyword>
<dbReference type="GO" id="GO:0004190">
    <property type="term" value="F:aspartic-type endopeptidase activity"/>
    <property type="evidence" value="ECO:0007669"/>
    <property type="project" value="UniProtKB-KW"/>
</dbReference>
<evidence type="ECO:0000256" key="7">
    <source>
        <dbReference type="ARBA" id="ARBA00022801"/>
    </source>
</evidence>
<keyword evidence="7 9" id="KW-0378">Hydrolase</keyword>
<dbReference type="EMBL" id="MCGT01000005">
    <property type="protein sequence ID" value="ORX59540.1"/>
    <property type="molecule type" value="Genomic_DNA"/>
</dbReference>
<dbReference type="InterPro" id="IPR033121">
    <property type="entry name" value="PEPTIDASE_A1"/>
</dbReference>
<reference evidence="12 13" key="1">
    <citation type="submission" date="2016-07" db="EMBL/GenBank/DDBJ databases">
        <title>Pervasive Adenine N6-methylation of Active Genes in Fungi.</title>
        <authorList>
            <consortium name="DOE Joint Genome Institute"/>
            <person name="Mondo S.J."/>
            <person name="Dannebaum R.O."/>
            <person name="Kuo R.C."/>
            <person name="Labutti K."/>
            <person name="Haridas S."/>
            <person name="Kuo A."/>
            <person name="Salamov A."/>
            <person name="Ahrendt S.R."/>
            <person name="Lipzen A."/>
            <person name="Sullivan W."/>
            <person name="Andreopoulos W.B."/>
            <person name="Clum A."/>
            <person name="Lindquist E."/>
            <person name="Daum C."/>
            <person name="Ramamoorthy G.K."/>
            <person name="Gryganskyi A."/>
            <person name="Culley D."/>
            <person name="Magnuson J.K."/>
            <person name="James T.Y."/>
            <person name="O'Malley M.A."/>
            <person name="Stajich J.E."/>
            <person name="Spatafora J.W."/>
            <person name="Visel A."/>
            <person name="Grigoriev I.V."/>
        </authorList>
    </citation>
    <scope>NUCLEOTIDE SEQUENCE [LARGE SCALE GENOMIC DNA]</scope>
    <source>
        <strain evidence="12 13">NRRL 3301</strain>
    </source>
</reference>
<dbReference type="GO" id="GO:0006508">
    <property type="term" value="P:proteolysis"/>
    <property type="evidence" value="ECO:0007669"/>
    <property type="project" value="UniProtKB-KW"/>
</dbReference>
<sequence>MLYNSRDLGYEVEIDIGTPPQKFTMNIDTGSSDLWVASTACPASSCPVPLYSSAQSSTANITSSAVSIIYGLGSANGTYVKDTVTIGGLSVQQQQFGSMNAVDMMFVQNGQPIDDGKVKSSGLLGLAFDGLIAGDLRTAYPTVMDSLINQNLIAQPLFSIYLNYINATGWAGELILGGTDASKYTGQISYAPVVTFSTSASSGTNGTYLYWAVPAQGISLTTGSQNPPTTTATTFPKPLVAVVDTGSTLSYLPANVLSAILTALGNNYVMPSPTSQGLYQLWNCNVPDFVLTINIQLATSLTGGATGTTTTLTVKASDLVQPGNGYCYLGVTDNTSLAGSPIDMLLGDSFLRNSYLVFDIGQKRVGFAPSVFTSNSSTSASSSGPNSANPSSPTSHASASSSLSVSGLAVLAITMFTTLLAL</sequence>
<feature type="domain" description="Peptidase A1" evidence="11">
    <location>
        <begin position="10"/>
        <end position="368"/>
    </location>
</feature>
<proteinExistence type="inferred from homology"/>
<dbReference type="AlphaFoldDB" id="A0A1X2GR38"/>
<dbReference type="InterPro" id="IPR034164">
    <property type="entry name" value="Pepsin-like_dom"/>
</dbReference>
<evidence type="ECO:0000256" key="4">
    <source>
        <dbReference type="ARBA" id="ARBA00022670"/>
    </source>
</evidence>
<evidence type="ECO:0000256" key="1">
    <source>
        <dbReference type="ARBA" id="ARBA00001130"/>
    </source>
</evidence>
<dbReference type="Pfam" id="PF00026">
    <property type="entry name" value="Asp"/>
    <property type="match status" value="1"/>
</dbReference>
<evidence type="ECO:0000256" key="6">
    <source>
        <dbReference type="ARBA" id="ARBA00022750"/>
    </source>
</evidence>
<dbReference type="PANTHER" id="PTHR47966">
    <property type="entry name" value="BETA-SITE APP-CLEAVING ENZYME, ISOFORM A-RELATED"/>
    <property type="match status" value="1"/>
</dbReference>
<dbReference type="STRING" id="101127.A0A1X2GR38"/>
<dbReference type="PROSITE" id="PS00141">
    <property type="entry name" value="ASP_PROTEASE"/>
    <property type="match status" value="2"/>
</dbReference>
<comment type="similarity">
    <text evidence="2 9">Belongs to the peptidase A1 family.</text>
</comment>
<comment type="catalytic activity">
    <reaction evidence="1">
        <text>Hydrolysis of proteins with broad specificity similar to that of pepsin A, preferring hydrophobic residues at P1 and P1'. Clots milk and activates trypsinogen. Does not cleave 4-Gln-|-His-5, but does cleave 10-His-|-Leu-11 and 12-Val-|-Glu-13 in B chain of insulin.</text>
        <dbReference type="EC" id="3.4.23.21"/>
    </reaction>
</comment>
<comment type="caution">
    <text evidence="12">The sequence shown here is derived from an EMBL/GenBank/DDBJ whole genome shotgun (WGS) entry which is preliminary data.</text>
</comment>
<feature type="active site" evidence="8">
    <location>
        <position position="244"/>
    </location>
</feature>
<keyword evidence="13" id="KW-1185">Reference proteome</keyword>
<feature type="region of interest" description="Disordered" evidence="10">
    <location>
        <begin position="376"/>
        <end position="396"/>
    </location>
</feature>
<dbReference type="InterPro" id="IPR001969">
    <property type="entry name" value="Aspartic_peptidase_AS"/>
</dbReference>
<dbReference type="InterPro" id="IPR001461">
    <property type="entry name" value="Aspartic_peptidase_A1"/>
</dbReference>
<evidence type="ECO:0000256" key="3">
    <source>
        <dbReference type="ARBA" id="ARBA00013205"/>
    </source>
</evidence>
<dbReference type="PANTHER" id="PTHR47966:SF65">
    <property type="entry name" value="ASPARTIC-TYPE ENDOPEPTIDASE"/>
    <property type="match status" value="1"/>
</dbReference>
<protein>
    <recommendedName>
        <fullName evidence="3">rhizopuspepsin</fullName>
        <ecNumber evidence="3">3.4.23.21</ecNumber>
    </recommendedName>
</protein>
<dbReference type="OrthoDB" id="660550at2759"/>
<dbReference type="FunFam" id="2.40.70.10:FF:000115">
    <property type="entry name" value="Lysosomal aspartic protease"/>
    <property type="match status" value="1"/>
</dbReference>
<dbReference type="Gene3D" id="2.40.70.10">
    <property type="entry name" value="Acid Proteases"/>
    <property type="match status" value="2"/>
</dbReference>
<dbReference type="PROSITE" id="PS51767">
    <property type="entry name" value="PEPTIDASE_A1"/>
    <property type="match status" value="1"/>
</dbReference>
<dbReference type="CDD" id="cd05471">
    <property type="entry name" value="pepsin_like"/>
    <property type="match status" value="1"/>
</dbReference>
<evidence type="ECO:0000313" key="12">
    <source>
        <dbReference type="EMBL" id="ORX59540.1"/>
    </source>
</evidence>
<dbReference type="PRINTS" id="PR00792">
    <property type="entry name" value="PEPSIN"/>
</dbReference>
<organism evidence="12 13">
    <name type="scientific">Hesseltinella vesiculosa</name>
    <dbReference type="NCBI Taxonomy" id="101127"/>
    <lineage>
        <taxon>Eukaryota</taxon>
        <taxon>Fungi</taxon>
        <taxon>Fungi incertae sedis</taxon>
        <taxon>Mucoromycota</taxon>
        <taxon>Mucoromycotina</taxon>
        <taxon>Mucoromycetes</taxon>
        <taxon>Mucorales</taxon>
        <taxon>Cunninghamellaceae</taxon>
        <taxon>Hesseltinella</taxon>
    </lineage>
</organism>
<dbReference type="InterPro" id="IPR021109">
    <property type="entry name" value="Peptidase_aspartic_dom_sf"/>
</dbReference>
<evidence type="ECO:0000313" key="13">
    <source>
        <dbReference type="Proteomes" id="UP000242146"/>
    </source>
</evidence>
<keyword evidence="4 9" id="KW-0645">Protease</keyword>
<accession>A0A1X2GR38</accession>
<dbReference type="EC" id="3.4.23.21" evidence="3"/>
<evidence type="ECO:0000256" key="8">
    <source>
        <dbReference type="PIRSR" id="PIRSR601461-1"/>
    </source>
</evidence>
<dbReference type="Proteomes" id="UP000242146">
    <property type="component" value="Unassembled WGS sequence"/>
</dbReference>
<evidence type="ECO:0000256" key="10">
    <source>
        <dbReference type="SAM" id="MobiDB-lite"/>
    </source>
</evidence>